<evidence type="ECO:0000259" key="2">
    <source>
        <dbReference type="Pfam" id="PF20432"/>
    </source>
</evidence>
<evidence type="ECO:0000313" key="3">
    <source>
        <dbReference type="EMBL" id="MFC6645831.1"/>
    </source>
</evidence>
<evidence type="ECO:0000313" key="4">
    <source>
        <dbReference type="Proteomes" id="UP001596391"/>
    </source>
</evidence>
<reference evidence="4" key="1">
    <citation type="journal article" date="2019" name="Int. J. Syst. Evol. Microbiol.">
        <title>The Global Catalogue of Microorganisms (GCM) 10K type strain sequencing project: providing services to taxonomists for standard genome sequencing and annotation.</title>
        <authorList>
            <consortium name="The Broad Institute Genomics Platform"/>
            <consortium name="The Broad Institute Genome Sequencing Center for Infectious Disease"/>
            <person name="Wu L."/>
            <person name="Ma J."/>
        </authorList>
    </citation>
    <scope>NUCLEOTIDE SEQUENCE [LARGE SCALE GENOMIC DNA]</scope>
    <source>
        <strain evidence="4">CGMCC 1.16026</strain>
    </source>
</reference>
<dbReference type="InterPro" id="IPR011979">
    <property type="entry name" value="Antitox_Xre"/>
</dbReference>
<sequence>MTASAIATVLGGRKILKRKVETDTDLRVITREGLPVGTLPFLAAGLSVERKTLAKVVGISDRTLSRRIANNSRLSSEESDRMMRLARVFAKAEDTLGSSAKASRWLQSPNLALGEEVPLDLLDTDAGAKTVETILLRIDYGVYS</sequence>
<dbReference type="NCBIfam" id="TIGR02293">
    <property type="entry name" value="TAS_TIGR02293"/>
    <property type="match status" value="1"/>
</dbReference>
<gene>
    <name evidence="3" type="ORF">ACFQBQ_09615</name>
</gene>
<dbReference type="Pfam" id="PF20432">
    <property type="entry name" value="Xre-like-HTH"/>
    <property type="match status" value="1"/>
</dbReference>
<dbReference type="Proteomes" id="UP001596391">
    <property type="component" value="Unassembled WGS sequence"/>
</dbReference>
<feature type="domain" description="Antitoxin Xre-like helix-turn-helix" evidence="2">
    <location>
        <begin position="30"/>
        <end position="87"/>
    </location>
</feature>
<accession>A0ABW1Z9E8</accession>
<organism evidence="3 4">
    <name type="scientific">Granulicella cerasi</name>
    <dbReference type="NCBI Taxonomy" id="741063"/>
    <lineage>
        <taxon>Bacteria</taxon>
        <taxon>Pseudomonadati</taxon>
        <taxon>Acidobacteriota</taxon>
        <taxon>Terriglobia</taxon>
        <taxon>Terriglobales</taxon>
        <taxon>Acidobacteriaceae</taxon>
        <taxon>Granulicella</taxon>
    </lineage>
</organism>
<dbReference type="Pfam" id="PF09722">
    <property type="entry name" value="Xre_MbcA_ParS_C"/>
    <property type="match status" value="1"/>
</dbReference>
<feature type="domain" description="Antitoxin Xre/MbcA/ParS-like toxin-binding" evidence="1">
    <location>
        <begin position="92"/>
        <end position="141"/>
    </location>
</feature>
<keyword evidence="4" id="KW-1185">Reference proteome</keyword>
<dbReference type="RefSeq" id="WP_263369545.1">
    <property type="nucleotide sequence ID" value="NZ_JAGSYD010000001.1"/>
</dbReference>
<dbReference type="EMBL" id="JBHSWI010000001">
    <property type="protein sequence ID" value="MFC6645831.1"/>
    <property type="molecule type" value="Genomic_DNA"/>
</dbReference>
<evidence type="ECO:0000259" key="1">
    <source>
        <dbReference type="Pfam" id="PF09722"/>
    </source>
</evidence>
<protein>
    <submittedName>
        <fullName evidence="3">Antitoxin Xre/MbcA/ParS toxin-binding domain-containing protein</fullName>
    </submittedName>
</protein>
<dbReference type="InterPro" id="IPR046847">
    <property type="entry name" value="Xre-like_HTH"/>
</dbReference>
<dbReference type="InterPro" id="IPR024467">
    <property type="entry name" value="Xre/MbcA/ParS-like_toxin-bd"/>
</dbReference>
<comment type="caution">
    <text evidence="3">The sequence shown here is derived from an EMBL/GenBank/DDBJ whole genome shotgun (WGS) entry which is preliminary data.</text>
</comment>
<proteinExistence type="predicted"/>
<name>A0ABW1Z9E8_9BACT</name>